<dbReference type="Proteomes" id="UP000603865">
    <property type="component" value="Unassembled WGS sequence"/>
</dbReference>
<organism evidence="3 4">
    <name type="scientific">Deinococcus ruber</name>
    <dbReference type="NCBI Taxonomy" id="1848197"/>
    <lineage>
        <taxon>Bacteria</taxon>
        <taxon>Thermotogati</taxon>
        <taxon>Deinococcota</taxon>
        <taxon>Deinococci</taxon>
        <taxon>Deinococcales</taxon>
        <taxon>Deinococcaceae</taxon>
        <taxon>Deinococcus</taxon>
    </lineage>
</organism>
<reference evidence="3" key="2">
    <citation type="submission" date="2020-09" db="EMBL/GenBank/DDBJ databases">
        <authorList>
            <person name="Sun Q."/>
            <person name="Ohkuma M."/>
        </authorList>
    </citation>
    <scope>NUCLEOTIDE SEQUENCE</scope>
    <source>
        <strain evidence="3">JCM 31311</strain>
    </source>
</reference>
<sequence length="389" mass="40161">MMRRRLSALTLSLILTTAFAQGWNSTPSGAAATSSAAASAATSSTLPPISLTMLPYGTVQLGPTTYMISNYLGTGTNVMVYAQTPLHVATYDEMMLFQAQYAQAMTRLTTAPIVTATPKATAPVAAQPAPINWTDASSQVQSSAPVWNTATAVPAITPPAAAVPPVPVIVTVAPTQPVKIPAAAAVPAPQTPVAVLVTTPAPPVVEATPKPAAAASTGPVSMPPVPSSPPAQPLPTPVAVTAPTAAGPVVPATSVAAQPRDPQATTLPDFLHGTFTARTLSDGRTQISYSIVNRSHVTTAKLDPQHLRVNQGGTYLAARLDARDSSGEPMMLPPNSGEIGTITFRNVTGTQTTPVTLEWTVQDLTNNVSYPVRYRWTPSATTAVLKPGL</sequence>
<feature type="region of interest" description="Disordered" evidence="1">
    <location>
        <begin position="209"/>
        <end position="234"/>
    </location>
</feature>
<dbReference type="EMBL" id="BMQL01000011">
    <property type="protein sequence ID" value="GGR10056.1"/>
    <property type="molecule type" value="Genomic_DNA"/>
</dbReference>
<evidence type="ECO:0000313" key="3">
    <source>
        <dbReference type="EMBL" id="GGR10056.1"/>
    </source>
</evidence>
<feature type="compositionally biased region" description="Pro residues" evidence="1">
    <location>
        <begin position="221"/>
        <end position="234"/>
    </location>
</feature>
<accession>A0A918C7P9</accession>
<keyword evidence="2" id="KW-0732">Signal</keyword>
<dbReference type="AlphaFoldDB" id="A0A918C7P9"/>
<gene>
    <name evidence="3" type="ORF">GCM10008957_23560</name>
</gene>
<name>A0A918C7P9_9DEIO</name>
<protein>
    <submittedName>
        <fullName evidence="3">Uncharacterized protein</fullName>
    </submittedName>
</protein>
<evidence type="ECO:0000256" key="2">
    <source>
        <dbReference type="SAM" id="SignalP"/>
    </source>
</evidence>
<evidence type="ECO:0000313" key="4">
    <source>
        <dbReference type="Proteomes" id="UP000603865"/>
    </source>
</evidence>
<feature type="signal peptide" evidence="2">
    <location>
        <begin position="1"/>
        <end position="20"/>
    </location>
</feature>
<dbReference type="RefSeq" id="WP_189090585.1">
    <property type="nucleotide sequence ID" value="NZ_BMQL01000011.1"/>
</dbReference>
<proteinExistence type="predicted"/>
<reference evidence="3" key="1">
    <citation type="journal article" date="2014" name="Int. J. Syst. Evol. Microbiol.">
        <title>Complete genome sequence of Corynebacterium casei LMG S-19264T (=DSM 44701T), isolated from a smear-ripened cheese.</title>
        <authorList>
            <consortium name="US DOE Joint Genome Institute (JGI-PGF)"/>
            <person name="Walter F."/>
            <person name="Albersmeier A."/>
            <person name="Kalinowski J."/>
            <person name="Ruckert C."/>
        </authorList>
    </citation>
    <scope>NUCLEOTIDE SEQUENCE</scope>
    <source>
        <strain evidence="3">JCM 31311</strain>
    </source>
</reference>
<keyword evidence="4" id="KW-1185">Reference proteome</keyword>
<feature type="chain" id="PRO_5037781254" evidence="2">
    <location>
        <begin position="21"/>
        <end position="389"/>
    </location>
</feature>
<evidence type="ECO:0000256" key="1">
    <source>
        <dbReference type="SAM" id="MobiDB-lite"/>
    </source>
</evidence>
<comment type="caution">
    <text evidence="3">The sequence shown here is derived from an EMBL/GenBank/DDBJ whole genome shotgun (WGS) entry which is preliminary data.</text>
</comment>
<feature type="compositionally biased region" description="Low complexity" evidence="1">
    <location>
        <begin position="209"/>
        <end position="220"/>
    </location>
</feature>